<keyword evidence="1" id="KW-0812">Transmembrane</keyword>
<dbReference type="AlphaFoldDB" id="A0A644ZT53"/>
<feature type="transmembrane region" description="Helical" evidence="1">
    <location>
        <begin position="46"/>
        <end position="62"/>
    </location>
</feature>
<proteinExistence type="predicted"/>
<gene>
    <name evidence="2" type="ORF">SDC9_90720</name>
</gene>
<feature type="transmembrane region" description="Helical" evidence="1">
    <location>
        <begin position="18"/>
        <end position="39"/>
    </location>
</feature>
<organism evidence="2">
    <name type="scientific">bioreactor metagenome</name>
    <dbReference type="NCBI Taxonomy" id="1076179"/>
    <lineage>
        <taxon>unclassified sequences</taxon>
        <taxon>metagenomes</taxon>
        <taxon>ecological metagenomes</taxon>
    </lineage>
</organism>
<keyword evidence="1" id="KW-0472">Membrane</keyword>
<dbReference type="EMBL" id="VSSQ01010328">
    <property type="protein sequence ID" value="MPM44042.1"/>
    <property type="molecule type" value="Genomic_DNA"/>
</dbReference>
<evidence type="ECO:0000256" key="1">
    <source>
        <dbReference type="SAM" id="Phobius"/>
    </source>
</evidence>
<sequence length="67" mass="7594">MAKLEDTLSRFFGGNNGLFSNGMLIMIALVFLVLCTDILDNFLENDSAWIWIILVILLLFNFDDSCC</sequence>
<keyword evidence="1" id="KW-1133">Transmembrane helix</keyword>
<protein>
    <submittedName>
        <fullName evidence="2">Uncharacterized protein</fullName>
    </submittedName>
</protein>
<evidence type="ECO:0000313" key="2">
    <source>
        <dbReference type="EMBL" id="MPM44042.1"/>
    </source>
</evidence>
<reference evidence="2" key="1">
    <citation type="submission" date="2019-08" db="EMBL/GenBank/DDBJ databases">
        <authorList>
            <person name="Kucharzyk K."/>
            <person name="Murdoch R.W."/>
            <person name="Higgins S."/>
            <person name="Loffler F."/>
        </authorList>
    </citation>
    <scope>NUCLEOTIDE SEQUENCE</scope>
</reference>
<comment type="caution">
    <text evidence="2">The sequence shown here is derived from an EMBL/GenBank/DDBJ whole genome shotgun (WGS) entry which is preliminary data.</text>
</comment>
<accession>A0A644ZT53</accession>
<name>A0A644ZT53_9ZZZZ</name>